<proteinExistence type="inferred from homology"/>
<evidence type="ECO:0000256" key="5">
    <source>
        <dbReference type="ARBA" id="ARBA00022989"/>
    </source>
</evidence>
<feature type="domain" description="Mechanosensitive ion channel MscS C-terminal" evidence="9">
    <location>
        <begin position="216"/>
        <end position="303"/>
    </location>
</feature>
<keyword evidence="4 7" id="KW-0812">Transmembrane</keyword>
<evidence type="ECO:0000259" key="10">
    <source>
        <dbReference type="Pfam" id="PF21088"/>
    </source>
</evidence>
<dbReference type="SUPFAM" id="SSF82689">
    <property type="entry name" value="Mechanosensitive channel protein MscS (YggB), C-terminal domain"/>
    <property type="match status" value="1"/>
</dbReference>
<keyword evidence="5 7" id="KW-1133">Transmembrane helix</keyword>
<feature type="transmembrane region" description="Helical" evidence="7">
    <location>
        <begin position="97"/>
        <end position="119"/>
    </location>
</feature>
<accession>A0ABP5HF40</accession>
<evidence type="ECO:0000259" key="9">
    <source>
        <dbReference type="Pfam" id="PF21082"/>
    </source>
</evidence>
<evidence type="ECO:0000259" key="8">
    <source>
        <dbReference type="Pfam" id="PF00924"/>
    </source>
</evidence>
<sequence length="314" mass="33561">MDSILSARRLDIMFGLDVTLPDTLALEPLVAAGVRIGVIVLFALVLRWLAGRGIRRVVHRATKGPGSSAFGRTKAGGALRDLRPGAGERRKQRAQALGGLLTSVVTILIAGVTLVTILSVVGVPIAPLLTSAGILGIALGFGAQTLVKDYLAGIFMILEDQYGIGDWIDLGDASGEVEDVTLRVTRLRDTDGTVWYVRNGEVLRVGNQSQGWARSVLDVTVDYDTDLDRAQQVLAEEAHAMAEDPEFKGVILEEPSVWGVNDLAKDGVVLRVAIKTAPLQQWATTRALRGRVKARFDAEGITIPRSLLAAGVTP</sequence>
<dbReference type="Gene3D" id="3.30.70.100">
    <property type="match status" value="1"/>
</dbReference>
<dbReference type="Gene3D" id="1.10.287.1260">
    <property type="match status" value="1"/>
</dbReference>
<evidence type="ECO:0000256" key="7">
    <source>
        <dbReference type="SAM" id="Phobius"/>
    </source>
</evidence>
<dbReference type="InterPro" id="IPR049278">
    <property type="entry name" value="MS_channel_C"/>
</dbReference>
<feature type="domain" description="Mechanosensitive ion channel transmembrane helices 2/3" evidence="10">
    <location>
        <begin position="104"/>
        <end position="144"/>
    </location>
</feature>
<gene>
    <name evidence="11" type="ORF">GCM10009821_11710</name>
</gene>
<keyword evidence="3" id="KW-1003">Cell membrane</keyword>
<dbReference type="SUPFAM" id="SSF82861">
    <property type="entry name" value="Mechanosensitive channel protein MscS (YggB), transmembrane region"/>
    <property type="match status" value="1"/>
</dbReference>
<comment type="subcellular location">
    <subcellularLocation>
        <location evidence="1">Cell membrane</location>
        <topology evidence="1">Multi-pass membrane protein</topology>
    </subcellularLocation>
</comment>
<dbReference type="Pfam" id="PF21088">
    <property type="entry name" value="MS_channel_1st"/>
    <property type="match status" value="1"/>
</dbReference>
<name>A0ABP5HF40_9ACTN</name>
<keyword evidence="12" id="KW-1185">Reference proteome</keyword>
<feature type="transmembrane region" description="Helical" evidence="7">
    <location>
        <begin position="29"/>
        <end position="50"/>
    </location>
</feature>
<dbReference type="PANTHER" id="PTHR30460">
    <property type="entry name" value="MODERATE CONDUCTANCE MECHANOSENSITIVE CHANNEL YBIO"/>
    <property type="match status" value="1"/>
</dbReference>
<evidence type="ECO:0000256" key="3">
    <source>
        <dbReference type="ARBA" id="ARBA00022475"/>
    </source>
</evidence>
<dbReference type="EMBL" id="BAAAPY010000003">
    <property type="protein sequence ID" value="GAA2074534.1"/>
    <property type="molecule type" value="Genomic_DNA"/>
</dbReference>
<comment type="caution">
    <text evidence="11">The sequence shown here is derived from an EMBL/GenBank/DDBJ whole genome shotgun (WGS) entry which is preliminary data.</text>
</comment>
<comment type="similarity">
    <text evidence="2">Belongs to the MscS (TC 1.A.23) family.</text>
</comment>
<evidence type="ECO:0000313" key="11">
    <source>
        <dbReference type="EMBL" id="GAA2074534.1"/>
    </source>
</evidence>
<dbReference type="InterPro" id="IPR011066">
    <property type="entry name" value="MscS_channel_C_sf"/>
</dbReference>
<dbReference type="SUPFAM" id="SSF50182">
    <property type="entry name" value="Sm-like ribonucleoproteins"/>
    <property type="match status" value="1"/>
</dbReference>
<evidence type="ECO:0000256" key="4">
    <source>
        <dbReference type="ARBA" id="ARBA00022692"/>
    </source>
</evidence>
<reference evidence="12" key="1">
    <citation type="journal article" date="2019" name="Int. J. Syst. Evol. Microbiol.">
        <title>The Global Catalogue of Microorganisms (GCM) 10K type strain sequencing project: providing services to taxonomists for standard genome sequencing and annotation.</title>
        <authorList>
            <consortium name="The Broad Institute Genomics Platform"/>
            <consortium name="The Broad Institute Genome Sequencing Center for Infectious Disease"/>
            <person name="Wu L."/>
            <person name="Ma J."/>
        </authorList>
    </citation>
    <scope>NUCLEOTIDE SEQUENCE [LARGE SCALE GENOMIC DNA]</scope>
    <source>
        <strain evidence="12">JCM 15749</strain>
    </source>
</reference>
<evidence type="ECO:0000313" key="12">
    <source>
        <dbReference type="Proteomes" id="UP001501480"/>
    </source>
</evidence>
<feature type="transmembrane region" description="Helical" evidence="7">
    <location>
        <begin position="125"/>
        <end position="147"/>
    </location>
</feature>
<dbReference type="Pfam" id="PF00924">
    <property type="entry name" value="MS_channel_2nd"/>
    <property type="match status" value="1"/>
</dbReference>
<feature type="domain" description="Mechanosensitive ion channel MscS" evidence="8">
    <location>
        <begin position="145"/>
        <end position="208"/>
    </location>
</feature>
<dbReference type="PANTHER" id="PTHR30460:SF0">
    <property type="entry name" value="MODERATE CONDUCTANCE MECHANOSENSITIVE CHANNEL YBIO"/>
    <property type="match status" value="1"/>
</dbReference>
<dbReference type="InterPro" id="IPR023408">
    <property type="entry name" value="MscS_beta-dom_sf"/>
</dbReference>
<dbReference type="InterPro" id="IPR049142">
    <property type="entry name" value="MS_channel_1st"/>
</dbReference>
<dbReference type="InterPro" id="IPR011014">
    <property type="entry name" value="MscS_channel_TM-2"/>
</dbReference>
<dbReference type="InterPro" id="IPR006685">
    <property type="entry name" value="MscS_channel_2nd"/>
</dbReference>
<dbReference type="InterPro" id="IPR010920">
    <property type="entry name" value="LSM_dom_sf"/>
</dbReference>
<evidence type="ECO:0000256" key="2">
    <source>
        <dbReference type="ARBA" id="ARBA00008017"/>
    </source>
</evidence>
<keyword evidence="6 7" id="KW-0472">Membrane</keyword>
<dbReference type="Pfam" id="PF21082">
    <property type="entry name" value="MS_channel_3rd"/>
    <property type="match status" value="1"/>
</dbReference>
<dbReference type="Gene3D" id="2.30.30.60">
    <property type="match status" value="1"/>
</dbReference>
<evidence type="ECO:0000256" key="6">
    <source>
        <dbReference type="ARBA" id="ARBA00023136"/>
    </source>
</evidence>
<protein>
    <submittedName>
        <fullName evidence="11">Mechanosensitive ion channel family protein</fullName>
    </submittedName>
</protein>
<evidence type="ECO:0000256" key="1">
    <source>
        <dbReference type="ARBA" id="ARBA00004651"/>
    </source>
</evidence>
<dbReference type="Proteomes" id="UP001501480">
    <property type="component" value="Unassembled WGS sequence"/>
</dbReference>
<organism evidence="11 12">
    <name type="scientific">Aeromicrobium halocynthiae</name>
    <dbReference type="NCBI Taxonomy" id="560557"/>
    <lineage>
        <taxon>Bacteria</taxon>
        <taxon>Bacillati</taxon>
        <taxon>Actinomycetota</taxon>
        <taxon>Actinomycetes</taxon>
        <taxon>Propionibacteriales</taxon>
        <taxon>Nocardioidaceae</taxon>
        <taxon>Aeromicrobium</taxon>
    </lineage>
</organism>
<dbReference type="InterPro" id="IPR045276">
    <property type="entry name" value="YbiO_bact"/>
</dbReference>